<organism evidence="2 3">
    <name type="scientific">Panagrolaimus davidi</name>
    <dbReference type="NCBI Taxonomy" id="227884"/>
    <lineage>
        <taxon>Eukaryota</taxon>
        <taxon>Metazoa</taxon>
        <taxon>Ecdysozoa</taxon>
        <taxon>Nematoda</taxon>
        <taxon>Chromadorea</taxon>
        <taxon>Rhabditida</taxon>
        <taxon>Tylenchina</taxon>
        <taxon>Panagrolaimomorpha</taxon>
        <taxon>Panagrolaimoidea</taxon>
        <taxon>Panagrolaimidae</taxon>
        <taxon>Panagrolaimus</taxon>
    </lineage>
</organism>
<reference evidence="3" key="1">
    <citation type="submission" date="2022-11" db="UniProtKB">
        <authorList>
            <consortium name="WormBaseParasite"/>
        </authorList>
    </citation>
    <scope>IDENTIFICATION</scope>
</reference>
<keyword evidence="1" id="KW-1133">Transmembrane helix</keyword>
<name>A0A914PSD0_9BILA</name>
<protein>
    <submittedName>
        <fullName evidence="3">Uncharacterized protein</fullName>
    </submittedName>
</protein>
<evidence type="ECO:0000313" key="3">
    <source>
        <dbReference type="WBParaSite" id="PDA_v2.g21566.t1"/>
    </source>
</evidence>
<keyword evidence="2" id="KW-1185">Reference proteome</keyword>
<accession>A0A914PSD0</accession>
<proteinExistence type="predicted"/>
<dbReference type="AlphaFoldDB" id="A0A914PSD0"/>
<keyword evidence="1" id="KW-0472">Membrane</keyword>
<sequence length="150" mass="16402">MSAQGDNKFTNCTICGYHYQICEENTGKAERLCLNESTIKYEDEKGSQILDKIGECIFFTKANCQHNMYLCQEDECNSKCGTSPDPTMPPRSLSSSTFIPSIPPLTISSTPTTTLTTESTTTTTVENAGILTGNLLSVFGLLLISFFILS</sequence>
<dbReference type="Proteomes" id="UP000887578">
    <property type="component" value="Unplaced"/>
</dbReference>
<evidence type="ECO:0000313" key="2">
    <source>
        <dbReference type="Proteomes" id="UP000887578"/>
    </source>
</evidence>
<evidence type="ECO:0000256" key="1">
    <source>
        <dbReference type="SAM" id="Phobius"/>
    </source>
</evidence>
<keyword evidence="1" id="KW-0812">Transmembrane</keyword>
<feature type="transmembrane region" description="Helical" evidence="1">
    <location>
        <begin position="128"/>
        <end position="149"/>
    </location>
</feature>
<dbReference type="WBParaSite" id="PDA_v2.g21566.t1">
    <property type="protein sequence ID" value="PDA_v2.g21566.t1"/>
    <property type="gene ID" value="PDA_v2.g21566"/>
</dbReference>